<reference evidence="2" key="1">
    <citation type="submission" date="2020-07" db="EMBL/GenBank/DDBJ databases">
        <authorList>
            <person name="Tarantini F.S."/>
            <person name="Hong K.W."/>
            <person name="Chan K.G."/>
        </authorList>
    </citation>
    <scope>NUCLEOTIDE SEQUENCE</scope>
    <source>
        <strain evidence="2">32-07</strain>
    </source>
</reference>
<sequence length="84" mass="9122">MTLRFLGKAPDSKDGDSPSLWHDDADGSVVVQGWKEEGNPAVLAELLATSRCDHVPANEAIVRIPCSLLPLLKELMNDDSHDGR</sequence>
<feature type="region of interest" description="Disordered" evidence="1">
    <location>
        <begin position="1"/>
        <end position="24"/>
    </location>
</feature>
<evidence type="ECO:0000313" key="2">
    <source>
        <dbReference type="EMBL" id="QXJ23317.1"/>
    </source>
</evidence>
<dbReference type="PROSITE" id="PS50077">
    <property type="entry name" value="HEAT_REPEAT"/>
    <property type="match status" value="1"/>
</dbReference>
<dbReference type="RefSeq" id="WP_231329003.1">
    <property type="nucleotide sequence ID" value="NZ_CP059572.1"/>
</dbReference>
<dbReference type="InterPro" id="IPR021133">
    <property type="entry name" value="HEAT_type_2"/>
</dbReference>
<evidence type="ECO:0000256" key="1">
    <source>
        <dbReference type="SAM" id="MobiDB-lite"/>
    </source>
</evidence>
<feature type="compositionally biased region" description="Basic and acidic residues" evidence="1">
    <location>
        <begin position="10"/>
        <end position="24"/>
    </location>
</feature>
<protein>
    <submittedName>
        <fullName evidence="2">Uncharacterized protein</fullName>
    </submittedName>
</protein>
<dbReference type="Proteomes" id="UP001049518">
    <property type="component" value="Chromosome"/>
</dbReference>
<evidence type="ECO:0000313" key="3">
    <source>
        <dbReference type="Proteomes" id="UP001049518"/>
    </source>
</evidence>
<keyword evidence="3" id="KW-1185">Reference proteome</keyword>
<dbReference type="EMBL" id="CP059572">
    <property type="protein sequence ID" value="QXJ23317.1"/>
    <property type="molecule type" value="Genomic_DNA"/>
</dbReference>
<name>A0ABX8R021_9ACTN</name>
<proteinExistence type="predicted"/>
<organism evidence="2 3">
    <name type="scientific">Actinomadura graeca</name>
    <dbReference type="NCBI Taxonomy" id="2750812"/>
    <lineage>
        <taxon>Bacteria</taxon>
        <taxon>Bacillati</taxon>
        <taxon>Actinomycetota</taxon>
        <taxon>Actinomycetes</taxon>
        <taxon>Streptosporangiales</taxon>
        <taxon>Thermomonosporaceae</taxon>
        <taxon>Actinomadura</taxon>
    </lineage>
</organism>
<gene>
    <name evidence="2" type="ORF">AGRA3207_004458</name>
</gene>
<accession>A0ABX8R021</accession>